<comment type="caution">
    <text evidence="1">The sequence shown here is derived from an EMBL/GenBank/DDBJ whole genome shotgun (WGS) entry which is preliminary data.</text>
</comment>
<accession>A0A0G1T515</accession>
<evidence type="ECO:0000313" key="1">
    <source>
        <dbReference type="EMBL" id="KKU76921.1"/>
    </source>
</evidence>
<proteinExistence type="predicted"/>
<protein>
    <submittedName>
        <fullName evidence="1">Uncharacterized protein</fullName>
    </submittedName>
</protein>
<sequence length="113" mass="13087">MKNFIHKELAAGRWFELSLKEQMGNIGSEVSRAANWQGKDEKLFRGAVDRALDLFDLTLEDSRWKGRRLEIARAREVFCDAVYGGELYDSSLADLTRYFDQFALAAQTQRYRS</sequence>
<reference evidence="1 2" key="1">
    <citation type="journal article" date="2015" name="Nature">
        <title>rRNA introns, odd ribosomes, and small enigmatic genomes across a large radiation of phyla.</title>
        <authorList>
            <person name="Brown C.T."/>
            <person name="Hug L.A."/>
            <person name="Thomas B.C."/>
            <person name="Sharon I."/>
            <person name="Castelle C.J."/>
            <person name="Singh A."/>
            <person name="Wilkins M.J."/>
            <person name="Williams K.H."/>
            <person name="Banfield J.F."/>
        </authorList>
    </citation>
    <scope>NUCLEOTIDE SEQUENCE [LARGE SCALE GENOMIC DNA]</scope>
</reference>
<organism evidence="1 2">
    <name type="scientific">Candidatus Giovannonibacteria bacterium GW2011_GWB1_47_6b</name>
    <dbReference type="NCBI Taxonomy" id="1618655"/>
    <lineage>
        <taxon>Bacteria</taxon>
        <taxon>Candidatus Giovannoniibacteriota</taxon>
    </lineage>
</organism>
<dbReference type="Proteomes" id="UP000034682">
    <property type="component" value="Unassembled WGS sequence"/>
</dbReference>
<name>A0A0G1T515_9BACT</name>
<evidence type="ECO:0000313" key="2">
    <source>
        <dbReference type="Proteomes" id="UP000034682"/>
    </source>
</evidence>
<dbReference type="AlphaFoldDB" id="A0A0G1T515"/>
<dbReference type="EMBL" id="LCOK01000010">
    <property type="protein sequence ID" value="KKU76921.1"/>
    <property type="molecule type" value="Genomic_DNA"/>
</dbReference>
<gene>
    <name evidence="1" type="ORF">UY02_C0010G0008</name>
</gene>